<name>A0A1X6NU10_PORUM</name>
<evidence type="ECO:0000256" key="1">
    <source>
        <dbReference type="SAM" id="MobiDB-lite"/>
    </source>
</evidence>
<dbReference type="EMBL" id="KV919085">
    <property type="protein sequence ID" value="OSX72084.1"/>
    <property type="molecule type" value="Genomic_DNA"/>
</dbReference>
<organism evidence="2 3">
    <name type="scientific">Porphyra umbilicalis</name>
    <name type="common">Purple laver</name>
    <name type="synonym">Red alga</name>
    <dbReference type="NCBI Taxonomy" id="2786"/>
    <lineage>
        <taxon>Eukaryota</taxon>
        <taxon>Rhodophyta</taxon>
        <taxon>Bangiophyceae</taxon>
        <taxon>Bangiales</taxon>
        <taxon>Bangiaceae</taxon>
        <taxon>Porphyra</taxon>
    </lineage>
</organism>
<protein>
    <submittedName>
        <fullName evidence="2">Uncharacterized protein</fullName>
    </submittedName>
</protein>
<gene>
    <name evidence="2" type="ORF">BU14_0470s0013</name>
</gene>
<evidence type="ECO:0000313" key="3">
    <source>
        <dbReference type="Proteomes" id="UP000218209"/>
    </source>
</evidence>
<proteinExistence type="predicted"/>
<feature type="compositionally biased region" description="Pro residues" evidence="1">
    <location>
        <begin position="54"/>
        <end position="64"/>
    </location>
</feature>
<dbReference type="AlphaFoldDB" id="A0A1X6NU10"/>
<dbReference type="Proteomes" id="UP000218209">
    <property type="component" value="Unassembled WGS sequence"/>
</dbReference>
<reference evidence="2 3" key="1">
    <citation type="submission" date="2017-03" db="EMBL/GenBank/DDBJ databases">
        <title>WGS assembly of Porphyra umbilicalis.</title>
        <authorList>
            <person name="Brawley S.H."/>
            <person name="Blouin N.A."/>
            <person name="Ficko-Blean E."/>
            <person name="Wheeler G.L."/>
            <person name="Lohr M."/>
            <person name="Goodson H.V."/>
            <person name="Jenkins J.W."/>
            <person name="Blaby-Haas C.E."/>
            <person name="Helliwell K.E."/>
            <person name="Chan C."/>
            <person name="Marriage T."/>
            <person name="Bhattacharya D."/>
            <person name="Klein A.S."/>
            <person name="Badis Y."/>
            <person name="Brodie J."/>
            <person name="Cao Y."/>
            <person name="Collen J."/>
            <person name="Dittami S.M."/>
            <person name="Gachon C.M."/>
            <person name="Green B.R."/>
            <person name="Karpowicz S."/>
            <person name="Kim J.W."/>
            <person name="Kudahl U."/>
            <person name="Lin S."/>
            <person name="Michel G."/>
            <person name="Mittag M."/>
            <person name="Olson B.J."/>
            <person name="Pangilinan J."/>
            <person name="Peng Y."/>
            <person name="Qiu H."/>
            <person name="Shu S."/>
            <person name="Singer J.T."/>
            <person name="Smith A.G."/>
            <person name="Sprecher B.N."/>
            <person name="Wagner V."/>
            <person name="Wang W."/>
            <person name="Wang Z.-Y."/>
            <person name="Yan J."/>
            <person name="Yarish C."/>
            <person name="Zoeuner-Riek S."/>
            <person name="Zhuang Y."/>
            <person name="Zou Y."/>
            <person name="Lindquist E.A."/>
            <person name="Grimwood J."/>
            <person name="Barry K."/>
            <person name="Rokhsar D.S."/>
            <person name="Schmutz J."/>
            <person name="Stiller J.W."/>
            <person name="Grossman A.R."/>
            <person name="Prochnik S.E."/>
        </authorList>
    </citation>
    <scope>NUCLEOTIDE SEQUENCE [LARGE SCALE GENOMIC DNA]</scope>
    <source>
        <strain evidence="2">4086291</strain>
    </source>
</reference>
<evidence type="ECO:0000313" key="2">
    <source>
        <dbReference type="EMBL" id="OSX72084.1"/>
    </source>
</evidence>
<accession>A0A1X6NU10</accession>
<feature type="region of interest" description="Disordered" evidence="1">
    <location>
        <begin position="1"/>
        <end position="64"/>
    </location>
</feature>
<keyword evidence="3" id="KW-1185">Reference proteome</keyword>
<sequence length="64" mass="6728">MTPNEPLKADTTQKPSALSPPPRKPARGRPAFKRTELPPPAASAGPPRIAPSVSSPPWPPAQAR</sequence>